<evidence type="ECO:0000256" key="2">
    <source>
        <dbReference type="ARBA" id="ARBA00023015"/>
    </source>
</evidence>
<evidence type="ECO:0000256" key="3">
    <source>
        <dbReference type="ARBA" id="ARBA00023125"/>
    </source>
</evidence>
<reference evidence="6 7" key="1">
    <citation type="submission" date="2016-01" db="EMBL/GenBank/DDBJ databases">
        <title>Complete genome and mega plasmid sequence of Sphingomonas panacis DCY99 elicits systemic resistance in rice to Xanthomonas oryzae.</title>
        <authorList>
            <person name="Kim Y.J."/>
            <person name="Yang D.C."/>
            <person name="Sing P."/>
        </authorList>
    </citation>
    <scope>NUCLEOTIDE SEQUENCE [LARGE SCALE GENOMIC DNA]</scope>
    <source>
        <strain evidence="6 7">DCY99</strain>
    </source>
</reference>
<evidence type="ECO:0000256" key="4">
    <source>
        <dbReference type="ARBA" id="ARBA00023163"/>
    </source>
</evidence>
<dbReference type="OrthoDB" id="8339333at2"/>
<dbReference type="Pfam" id="PF00126">
    <property type="entry name" value="HTH_1"/>
    <property type="match status" value="1"/>
</dbReference>
<accession>A0A1B3ZFQ9</accession>
<dbReference type="InterPro" id="IPR005119">
    <property type="entry name" value="LysR_subst-bd"/>
</dbReference>
<dbReference type="InterPro" id="IPR050389">
    <property type="entry name" value="LysR-type_TF"/>
</dbReference>
<dbReference type="GO" id="GO:0003677">
    <property type="term" value="F:DNA binding"/>
    <property type="evidence" value="ECO:0007669"/>
    <property type="project" value="UniProtKB-KW"/>
</dbReference>
<dbReference type="PROSITE" id="PS50931">
    <property type="entry name" value="HTH_LYSR"/>
    <property type="match status" value="1"/>
</dbReference>
<gene>
    <name evidence="6" type="ORF">AWL63_22045</name>
</gene>
<evidence type="ECO:0000259" key="5">
    <source>
        <dbReference type="PROSITE" id="PS50931"/>
    </source>
</evidence>
<evidence type="ECO:0000256" key="1">
    <source>
        <dbReference type="ARBA" id="ARBA00009437"/>
    </source>
</evidence>
<sequence>MDVAGFDLNLLKAFDALYAERHVTRAGQRIGLSQSAMSGALTRLREVFSDELFVRSPTGMQPTPRADDLAGPISSSLRLMRSVLQDDRFDPAAADQIVSIAMTDYAAFVLLPPLLARLAVEAPRLDLRVRGIFGKDEVVDLLDSGEVSLALSVPVDTSARILTRALLREGFACIARPGHPAFAEHADIEAFAEAPHLLVSPEGDRAGLVDRKLAALGLARRVVLSLPQFLVAPFVVADTDLIATLASRVAGRFAAANLGIVVHEPPIPLSDWPLAMMWHRRVDDHPATAWLRDCIAGIAASA</sequence>
<dbReference type="Gene3D" id="1.10.10.10">
    <property type="entry name" value="Winged helix-like DNA-binding domain superfamily/Winged helix DNA-binding domain"/>
    <property type="match status" value="1"/>
</dbReference>
<dbReference type="PRINTS" id="PR00039">
    <property type="entry name" value="HTHLYSR"/>
</dbReference>
<protein>
    <recommendedName>
        <fullName evidence="5">HTH lysR-type domain-containing protein</fullName>
    </recommendedName>
</protein>
<proteinExistence type="inferred from homology"/>
<keyword evidence="4" id="KW-0804">Transcription</keyword>
<dbReference type="InterPro" id="IPR036390">
    <property type="entry name" value="WH_DNA-bd_sf"/>
</dbReference>
<dbReference type="Proteomes" id="UP000094256">
    <property type="component" value="Chromosome"/>
</dbReference>
<dbReference type="STRING" id="1560345.AWL63_22045"/>
<dbReference type="Pfam" id="PF03466">
    <property type="entry name" value="LysR_substrate"/>
    <property type="match status" value="1"/>
</dbReference>
<name>A0A1B3ZFQ9_9SPHN</name>
<dbReference type="SUPFAM" id="SSF46785">
    <property type="entry name" value="Winged helix' DNA-binding domain"/>
    <property type="match status" value="1"/>
</dbReference>
<dbReference type="GO" id="GO:0003700">
    <property type="term" value="F:DNA-binding transcription factor activity"/>
    <property type="evidence" value="ECO:0007669"/>
    <property type="project" value="InterPro"/>
</dbReference>
<feature type="domain" description="HTH lysR-type" evidence="5">
    <location>
        <begin position="6"/>
        <end position="63"/>
    </location>
</feature>
<comment type="similarity">
    <text evidence="1">Belongs to the LysR transcriptional regulatory family.</text>
</comment>
<dbReference type="PANTHER" id="PTHR30118">
    <property type="entry name" value="HTH-TYPE TRANSCRIPTIONAL REGULATOR LEUO-RELATED"/>
    <property type="match status" value="1"/>
</dbReference>
<dbReference type="EMBL" id="CP014168">
    <property type="protein sequence ID" value="AOH86243.1"/>
    <property type="molecule type" value="Genomic_DNA"/>
</dbReference>
<evidence type="ECO:0000313" key="6">
    <source>
        <dbReference type="EMBL" id="AOH86243.1"/>
    </source>
</evidence>
<dbReference type="CDD" id="cd08417">
    <property type="entry name" value="PBP2_Nitroaromatics_like"/>
    <property type="match status" value="1"/>
</dbReference>
<dbReference type="KEGG" id="span:AWL63_22045"/>
<organism evidence="6 7">
    <name type="scientific">Sphingomonas panacis</name>
    <dbReference type="NCBI Taxonomy" id="1560345"/>
    <lineage>
        <taxon>Bacteria</taxon>
        <taxon>Pseudomonadati</taxon>
        <taxon>Pseudomonadota</taxon>
        <taxon>Alphaproteobacteria</taxon>
        <taxon>Sphingomonadales</taxon>
        <taxon>Sphingomonadaceae</taxon>
        <taxon>Sphingomonas</taxon>
    </lineage>
</organism>
<dbReference type="AlphaFoldDB" id="A0A1B3ZFQ9"/>
<keyword evidence="2" id="KW-0805">Transcription regulation</keyword>
<dbReference type="SUPFAM" id="SSF53850">
    <property type="entry name" value="Periplasmic binding protein-like II"/>
    <property type="match status" value="1"/>
</dbReference>
<dbReference type="Gene3D" id="3.40.190.10">
    <property type="entry name" value="Periplasmic binding protein-like II"/>
    <property type="match status" value="2"/>
</dbReference>
<evidence type="ECO:0000313" key="7">
    <source>
        <dbReference type="Proteomes" id="UP000094256"/>
    </source>
</evidence>
<keyword evidence="7" id="KW-1185">Reference proteome</keyword>
<dbReference type="InterPro" id="IPR037402">
    <property type="entry name" value="YidZ_PBP2"/>
</dbReference>
<dbReference type="InterPro" id="IPR000847">
    <property type="entry name" value="LysR_HTH_N"/>
</dbReference>
<dbReference type="InterPro" id="IPR036388">
    <property type="entry name" value="WH-like_DNA-bd_sf"/>
</dbReference>
<keyword evidence="3" id="KW-0238">DNA-binding</keyword>
<dbReference type="PANTHER" id="PTHR30118:SF15">
    <property type="entry name" value="TRANSCRIPTIONAL REGULATORY PROTEIN"/>
    <property type="match status" value="1"/>
</dbReference>